<dbReference type="InterPro" id="IPR027417">
    <property type="entry name" value="P-loop_NTPase"/>
</dbReference>
<reference evidence="2 3" key="1">
    <citation type="submission" date="2018-02" db="EMBL/GenBank/DDBJ databases">
        <title>The genomes of Aspergillus section Nigri reveals drivers in fungal speciation.</title>
        <authorList>
            <consortium name="DOE Joint Genome Institute"/>
            <person name="Vesth T.C."/>
            <person name="Nybo J."/>
            <person name="Theobald S."/>
            <person name="Brandl J."/>
            <person name="Frisvad J.C."/>
            <person name="Nielsen K.F."/>
            <person name="Lyhne E.K."/>
            <person name="Kogle M.E."/>
            <person name="Kuo A."/>
            <person name="Riley R."/>
            <person name="Clum A."/>
            <person name="Nolan M."/>
            <person name="Lipzen A."/>
            <person name="Salamov A."/>
            <person name="Henrissat B."/>
            <person name="Wiebenga A."/>
            <person name="De vries R.P."/>
            <person name="Grigoriev I.V."/>
            <person name="Mortensen U.H."/>
            <person name="Andersen M.R."/>
            <person name="Baker S.E."/>
        </authorList>
    </citation>
    <scope>NUCLEOTIDE SEQUENCE [LARGE SCALE GENOMIC DNA]</scope>
    <source>
        <strain evidence="2 3">CBS 101889</strain>
    </source>
</reference>
<proteinExistence type="predicted"/>
<sequence>MLLPGNHIDGGSHRRSRPEAAVCAARRRAGMTCGDVKHRLNTVLELAEKGDAVLLFDECDVFLPERSSSQLEQNNVVAVFLRGVMIMTSNRADTMDQAFQSRILLTMYYPDLDSTAREHIWRRCTSSQRASLC</sequence>
<dbReference type="OrthoDB" id="4506216at2759"/>
<dbReference type="GO" id="GO:0016887">
    <property type="term" value="F:ATP hydrolysis activity"/>
    <property type="evidence" value="ECO:0007669"/>
    <property type="project" value="InterPro"/>
</dbReference>
<feature type="domain" description="ATPase AAA-type core" evidence="1">
    <location>
        <begin position="30"/>
        <end position="104"/>
    </location>
</feature>
<gene>
    <name evidence="2" type="ORF">BO97DRAFT_21087</name>
</gene>
<keyword evidence="3" id="KW-1185">Reference proteome</keyword>
<dbReference type="AlphaFoldDB" id="A0A395I1R5"/>
<dbReference type="GO" id="GO:0005524">
    <property type="term" value="F:ATP binding"/>
    <property type="evidence" value="ECO:0007669"/>
    <property type="project" value="InterPro"/>
</dbReference>
<organism evidence="2 3">
    <name type="scientific">Aspergillus homomorphus (strain CBS 101889)</name>
    <dbReference type="NCBI Taxonomy" id="1450537"/>
    <lineage>
        <taxon>Eukaryota</taxon>
        <taxon>Fungi</taxon>
        <taxon>Dikarya</taxon>
        <taxon>Ascomycota</taxon>
        <taxon>Pezizomycotina</taxon>
        <taxon>Eurotiomycetes</taxon>
        <taxon>Eurotiomycetidae</taxon>
        <taxon>Eurotiales</taxon>
        <taxon>Aspergillaceae</taxon>
        <taxon>Aspergillus</taxon>
        <taxon>Aspergillus subgen. Circumdati</taxon>
    </lineage>
</organism>
<dbReference type="VEuPathDB" id="FungiDB:BO97DRAFT_21087"/>
<dbReference type="STRING" id="1450537.A0A395I1R5"/>
<evidence type="ECO:0000313" key="2">
    <source>
        <dbReference type="EMBL" id="RAL14132.1"/>
    </source>
</evidence>
<dbReference type="Pfam" id="PF00004">
    <property type="entry name" value="AAA"/>
    <property type="match status" value="1"/>
</dbReference>
<accession>A0A395I1R5</accession>
<dbReference type="InterPro" id="IPR003959">
    <property type="entry name" value="ATPase_AAA_core"/>
</dbReference>
<dbReference type="GeneID" id="37194856"/>
<dbReference type="Proteomes" id="UP000248961">
    <property type="component" value="Unassembled WGS sequence"/>
</dbReference>
<dbReference type="PANTHER" id="PTHR46411:SF3">
    <property type="entry name" value="AAA+ ATPASE DOMAIN-CONTAINING PROTEIN"/>
    <property type="match status" value="1"/>
</dbReference>
<evidence type="ECO:0000313" key="3">
    <source>
        <dbReference type="Proteomes" id="UP000248961"/>
    </source>
</evidence>
<dbReference type="RefSeq" id="XP_025553286.1">
    <property type="nucleotide sequence ID" value="XM_025690567.1"/>
</dbReference>
<dbReference type="Gene3D" id="3.40.50.300">
    <property type="entry name" value="P-loop containing nucleotide triphosphate hydrolases"/>
    <property type="match status" value="1"/>
</dbReference>
<name>A0A395I1R5_ASPHC</name>
<dbReference type="PANTHER" id="PTHR46411">
    <property type="entry name" value="FAMILY ATPASE, PUTATIVE-RELATED"/>
    <property type="match status" value="1"/>
</dbReference>
<dbReference type="EMBL" id="KZ824276">
    <property type="protein sequence ID" value="RAL14132.1"/>
    <property type="molecule type" value="Genomic_DNA"/>
</dbReference>
<dbReference type="SUPFAM" id="SSF52540">
    <property type="entry name" value="P-loop containing nucleoside triphosphate hydrolases"/>
    <property type="match status" value="1"/>
</dbReference>
<evidence type="ECO:0000259" key="1">
    <source>
        <dbReference type="Pfam" id="PF00004"/>
    </source>
</evidence>
<protein>
    <recommendedName>
        <fullName evidence="1">ATPase AAA-type core domain-containing protein</fullName>
    </recommendedName>
</protein>